<dbReference type="InterPro" id="IPR020084">
    <property type="entry name" value="NUDIX_hydrolase_CS"/>
</dbReference>
<evidence type="ECO:0000256" key="2">
    <source>
        <dbReference type="ARBA" id="ARBA00022801"/>
    </source>
</evidence>
<keyword evidence="2" id="KW-0378">Hydrolase</keyword>
<dbReference type="Gene3D" id="3.90.79.10">
    <property type="entry name" value="Nucleoside Triphosphate Pyrophosphohydrolase"/>
    <property type="match status" value="1"/>
</dbReference>
<comment type="caution">
    <text evidence="4">The sequence shown here is derived from an EMBL/GenBank/DDBJ whole genome shotgun (WGS) entry which is preliminary data.</text>
</comment>
<evidence type="ECO:0000259" key="3">
    <source>
        <dbReference type="PROSITE" id="PS51462"/>
    </source>
</evidence>
<evidence type="ECO:0000313" key="5">
    <source>
        <dbReference type="Proteomes" id="UP001597365"/>
    </source>
</evidence>
<proteinExistence type="predicted"/>
<evidence type="ECO:0000313" key="4">
    <source>
        <dbReference type="EMBL" id="MFD1832461.1"/>
    </source>
</evidence>
<dbReference type="InterPro" id="IPR015797">
    <property type="entry name" value="NUDIX_hydrolase-like_dom_sf"/>
</dbReference>
<accession>A0ABW4PSS3</accession>
<dbReference type="PROSITE" id="PS51462">
    <property type="entry name" value="NUDIX"/>
    <property type="match status" value="1"/>
</dbReference>
<keyword evidence="5" id="KW-1185">Reference proteome</keyword>
<sequence>MARVDYLNDPQAPKANNLVPSVTAVARNGAGEVLLIHRTDNDLWALPGGGAGLGESAPDAAVRETREETGSDVEITGLVGPYPSSAHVMAYDDGEVRQQLSICFAARITDDELRTSSESEEVAFVAPDRLDELNIHPSMRMRIDHGLEDRAQPYIGWEITHDRSHHDP</sequence>
<dbReference type="Proteomes" id="UP001597365">
    <property type="component" value="Unassembled WGS sequence"/>
</dbReference>
<name>A0ABW4PSS3_9ACTN</name>
<dbReference type="PROSITE" id="PS00893">
    <property type="entry name" value="NUDIX_BOX"/>
    <property type="match status" value="1"/>
</dbReference>
<dbReference type="PANTHER" id="PTHR43046">
    <property type="entry name" value="GDP-MANNOSE MANNOSYL HYDROLASE"/>
    <property type="match status" value="1"/>
</dbReference>
<dbReference type="RefSeq" id="WP_380903387.1">
    <property type="nucleotide sequence ID" value="NZ_JBHUFU010000015.1"/>
</dbReference>
<gene>
    <name evidence="4" type="ORF">ACFSJS_22845</name>
</gene>
<dbReference type="Pfam" id="PF00293">
    <property type="entry name" value="NUDIX"/>
    <property type="match status" value="1"/>
</dbReference>
<protein>
    <submittedName>
        <fullName evidence="4">NUDIX domain-containing protein</fullName>
    </submittedName>
</protein>
<feature type="domain" description="Nudix hydrolase" evidence="3">
    <location>
        <begin position="17"/>
        <end position="147"/>
    </location>
</feature>
<reference evidence="5" key="1">
    <citation type="journal article" date="2019" name="Int. J. Syst. Evol. Microbiol.">
        <title>The Global Catalogue of Microorganisms (GCM) 10K type strain sequencing project: providing services to taxonomists for standard genome sequencing and annotation.</title>
        <authorList>
            <consortium name="The Broad Institute Genomics Platform"/>
            <consortium name="The Broad Institute Genome Sequencing Center for Infectious Disease"/>
            <person name="Wu L."/>
            <person name="Ma J."/>
        </authorList>
    </citation>
    <scope>NUCLEOTIDE SEQUENCE [LARGE SCALE GENOMIC DNA]</scope>
    <source>
        <strain evidence="5">CGMCC 4.7455</strain>
    </source>
</reference>
<dbReference type="InterPro" id="IPR000086">
    <property type="entry name" value="NUDIX_hydrolase_dom"/>
</dbReference>
<dbReference type="SUPFAM" id="SSF55811">
    <property type="entry name" value="Nudix"/>
    <property type="match status" value="1"/>
</dbReference>
<evidence type="ECO:0000256" key="1">
    <source>
        <dbReference type="ARBA" id="ARBA00001946"/>
    </source>
</evidence>
<organism evidence="4 5">
    <name type="scientific">Streptomyces desertarenae</name>
    <dbReference type="NCBI Taxonomy" id="2666184"/>
    <lineage>
        <taxon>Bacteria</taxon>
        <taxon>Bacillati</taxon>
        <taxon>Actinomycetota</taxon>
        <taxon>Actinomycetes</taxon>
        <taxon>Kitasatosporales</taxon>
        <taxon>Streptomycetaceae</taxon>
        <taxon>Streptomyces</taxon>
    </lineage>
</organism>
<dbReference type="EMBL" id="JBHUFU010000015">
    <property type="protein sequence ID" value="MFD1832461.1"/>
    <property type="molecule type" value="Genomic_DNA"/>
</dbReference>
<dbReference type="PANTHER" id="PTHR43046:SF16">
    <property type="entry name" value="ADP-RIBOSE PYROPHOSPHATASE YJHB-RELATED"/>
    <property type="match status" value="1"/>
</dbReference>
<comment type="cofactor">
    <cofactor evidence="1">
        <name>Mg(2+)</name>
        <dbReference type="ChEBI" id="CHEBI:18420"/>
    </cofactor>
</comment>